<dbReference type="AlphaFoldDB" id="A0A917F0N5"/>
<dbReference type="InterPro" id="IPR051612">
    <property type="entry name" value="Teichoic_Acid_Biosynth"/>
</dbReference>
<evidence type="ECO:0000256" key="2">
    <source>
        <dbReference type="ARBA" id="ARBA00010488"/>
    </source>
</evidence>
<evidence type="ECO:0000313" key="7">
    <source>
        <dbReference type="EMBL" id="GGF31081.1"/>
    </source>
</evidence>
<keyword evidence="4" id="KW-0808">Transferase</keyword>
<dbReference type="EMBL" id="BMEL01000004">
    <property type="protein sequence ID" value="GGF31081.1"/>
    <property type="molecule type" value="Genomic_DNA"/>
</dbReference>
<evidence type="ECO:0000256" key="1">
    <source>
        <dbReference type="ARBA" id="ARBA00004202"/>
    </source>
</evidence>
<dbReference type="Gene3D" id="3.40.50.12580">
    <property type="match status" value="1"/>
</dbReference>
<dbReference type="GO" id="GO:0005886">
    <property type="term" value="C:plasma membrane"/>
    <property type="evidence" value="ECO:0007669"/>
    <property type="project" value="UniProtKB-SubCell"/>
</dbReference>
<keyword evidence="3" id="KW-1003">Cell membrane</keyword>
<dbReference type="RefSeq" id="WP_188378589.1">
    <property type="nucleotide sequence ID" value="NZ_BMEL01000004.1"/>
</dbReference>
<proteinExistence type="inferred from homology"/>
<evidence type="ECO:0000256" key="3">
    <source>
        <dbReference type="ARBA" id="ARBA00022475"/>
    </source>
</evidence>
<name>A0A917F0N5_HALAA</name>
<dbReference type="PANTHER" id="PTHR37316">
    <property type="entry name" value="TEICHOIC ACID GLYCEROL-PHOSPHATE PRIMASE"/>
    <property type="match status" value="1"/>
</dbReference>
<dbReference type="InterPro" id="IPR043149">
    <property type="entry name" value="TagF_N"/>
</dbReference>
<dbReference type="Gene3D" id="3.40.50.11820">
    <property type="match status" value="1"/>
</dbReference>
<comment type="similarity">
    <text evidence="2">Belongs to the CDP-glycerol glycerophosphotransferase family.</text>
</comment>
<dbReference type="InterPro" id="IPR043148">
    <property type="entry name" value="TagF_C"/>
</dbReference>
<keyword evidence="8" id="KW-1185">Reference proteome</keyword>
<protein>
    <submittedName>
        <fullName evidence="7">CDP-glycerol:poly(Glycerophosphate) glycerophosphotransferase</fullName>
    </submittedName>
</protein>
<evidence type="ECO:0000256" key="5">
    <source>
        <dbReference type="ARBA" id="ARBA00022944"/>
    </source>
</evidence>
<dbReference type="Proteomes" id="UP000660110">
    <property type="component" value="Unassembled WGS sequence"/>
</dbReference>
<organism evidence="7 8">
    <name type="scientific">Halobacillus andaensis</name>
    <dbReference type="NCBI Taxonomy" id="1176239"/>
    <lineage>
        <taxon>Bacteria</taxon>
        <taxon>Bacillati</taxon>
        <taxon>Bacillota</taxon>
        <taxon>Bacilli</taxon>
        <taxon>Bacillales</taxon>
        <taxon>Bacillaceae</taxon>
        <taxon>Halobacillus</taxon>
    </lineage>
</organism>
<evidence type="ECO:0000256" key="4">
    <source>
        <dbReference type="ARBA" id="ARBA00022679"/>
    </source>
</evidence>
<reference evidence="7" key="1">
    <citation type="journal article" date="2014" name="Int. J. Syst. Evol. Microbiol.">
        <title>Complete genome sequence of Corynebacterium casei LMG S-19264T (=DSM 44701T), isolated from a smear-ripened cheese.</title>
        <authorList>
            <consortium name="US DOE Joint Genome Institute (JGI-PGF)"/>
            <person name="Walter F."/>
            <person name="Albersmeier A."/>
            <person name="Kalinowski J."/>
            <person name="Ruckert C."/>
        </authorList>
    </citation>
    <scope>NUCLEOTIDE SEQUENCE</scope>
    <source>
        <strain evidence="7">CGMCC 1.12153</strain>
    </source>
</reference>
<sequence>MKKHLKPSVADIKLHQDDRISIYIPISKEDDRINRLILINRQSSEEINLPLQEKDVNDELRLLYGHLDYKHWERKLLNGKFWDLYLQNGDGNHRLRTTKRSIEYVRIKEEESGITFHPYLTKKGNVSFRYSEIDFFAGINQVKVAEDSRLLIEGLLEKVDLENVTDANLLVNDAFNVESRFPVQINRQEEAGFYSFTSEIELGETVTEELPNYLKVSIELETFDGNQTMWRLSPRLKYYGNEPLDESFVTNVNNLDIKFKISTSKIMNYLTIHFLEDNLIKEYAHKVEKNIVKARRGKRALKFYKNVFQFVSYLPRKRNLVVFESFHGKQYSDSPRAIYEYMDENYPSYNLIWSADRRHYDEFLERGLPVVRRFSFKWLLVMTRAKYWVTNTRLPNWLPKPKQTEYVQTWHGTPLKRLAADMEEVHMPGTNTLKYKSNFIKEANKWDYLVAPNEYSSNIFRSAFLFSKNMIESGYPRNDYLYQENNQDTIDQIKESLNLPLDKKVVLYAPTWRDNQFYQRGKYKFDLSLDLQKMREELGEDYVVVLRMHYLIAENFDLGPFEGFVYDFSKHEDIRDLYLISDLLITDYSSVFFDYANLRRPIIFYVYDIDEYRDSLRGFYLDLEKEAPGPLAKTTDEVIDSIKEFERNDYELGESFEAFYDRFCSWEEGESSKRVVETVFK</sequence>
<gene>
    <name evidence="7" type="primary">tagF</name>
    <name evidence="7" type="ORF">GCM10010954_32810</name>
</gene>
<dbReference type="SUPFAM" id="SSF53756">
    <property type="entry name" value="UDP-Glycosyltransferase/glycogen phosphorylase"/>
    <property type="match status" value="1"/>
</dbReference>
<keyword evidence="5" id="KW-0777">Teichoic acid biosynthesis</keyword>
<dbReference type="GO" id="GO:0047355">
    <property type="term" value="F:CDP-glycerol glycerophosphotransferase activity"/>
    <property type="evidence" value="ECO:0007669"/>
    <property type="project" value="InterPro"/>
</dbReference>
<keyword evidence="6" id="KW-0472">Membrane</keyword>
<comment type="caution">
    <text evidence="7">The sequence shown here is derived from an EMBL/GenBank/DDBJ whole genome shotgun (WGS) entry which is preliminary data.</text>
</comment>
<accession>A0A917F0N5</accession>
<reference evidence="7" key="2">
    <citation type="submission" date="2020-09" db="EMBL/GenBank/DDBJ databases">
        <authorList>
            <person name="Sun Q."/>
            <person name="Zhou Y."/>
        </authorList>
    </citation>
    <scope>NUCLEOTIDE SEQUENCE</scope>
    <source>
        <strain evidence="7">CGMCC 1.12153</strain>
    </source>
</reference>
<evidence type="ECO:0000256" key="6">
    <source>
        <dbReference type="ARBA" id="ARBA00023136"/>
    </source>
</evidence>
<dbReference type="InterPro" id="IPR007554">
    <property type="entry name" value="Glycerophosphate_synth"/>
</dbReference>
<comment type="subcellular location">
    <subcellularLocation>
        <location evidence="1">Cell membrane</location>
        <topology evidence="1">Peripheral membrane protein</topology>
    </subcellularLocation>
</comment>
<dbReference type="PANTHER" id="PTHR37316:SF3">
    <property type="entry name" value="TEICHOIC ACID GLYCEROL-PHOSPHATE TRANSFERASE"/>
    <property type="match status" value="1"/>
</dbReference>
<evidence type="ECO:0000313" key="8">
    <source>
        <dbReference type="Proteomes" id="UP000660110"/>
    </source>
</evidence>
<dbReference type="Pfam" id="PF04464">
    <property type="entry name" value="Glyphos_transf"/>
    <property type="match status" value="1"/>
</dbReference>
<dbReference type="GO" id="GO:0019350">
    <property type="term" value="P:teichoic acid biosynthetic process"/>
    <property type="evidence" value="ECO:0007669"/>
    <property type="project" value="UniProtKB-KW"/>
</dbReference>